<dbReference type="InterPro" id="IPR032466">
    <property type="entry name" value="Metal_Hydrolase"/>
</dbReference>
<dbReference type="PANTHER" id="PTHR11647">
    <property type="entry name" value="HYDRANTOINASE/DIHYDROPYRIMIDINASE FAMILY MEMBER"/>
    <property type="match status" value="1"/>
</dbReference>
<feature type="domain" description="Amidohydrolase 3" evidence="1">
    <location>
        <begin position="55"/>
        <end position="270"/>
    </location>
</feature>
<dbReference type="SUPFAM" id="SSF51338">
    <property type="entry name" value="Composite domain of metallo-dependent hydrolases"/>
    <property type="match status" value="1"/>
</dbReference>
<dbReference type="SUPFAM" id="SSF51556">
    <property type="entry name" value="Metallo-dependent hydrolases"/>
    <property type="match status" value="1"/>
</dbReference>
<sequence>MEDQDDSPQVDLLITNARLIDGTGGPSRKADLAVRGDRIARIGDRASIDPASARQVIDATGLVLAPGFVDSHTHDDFAVLVDPAMRPKVSQGVTTVVVGNCGISGAPIRLKDSPPPPLNLLGPAERFAYGRFADYAAKVDATRPAVNVAALIGHGTLRVATMRDISGRASAGEIDRMRQLLADSLDAGAIGFSTGLFYPINSGADADEVVALAEIVGEKGGVYTTHMRDEYDHVIDSLEETFETARRAQVPVVISHHKCAMPENWGRSRETLPLIAAASQRQSVGLDAYPYAAGSTVLYPEEARDDVRIMVTWSTPHPEVSGRDLADIAKEWGCSQEEAGRRLLPAGAIYFQMDEADVRSILAFPLTMIGSDGLPHDQHPHPRLWGTFPRVLGHYVRDVHLFSLENAIHKMTGLTAARFGLADRGLLREGYAADLVLFDAAKIRDTATYADPIRAAEGISAVFVNGQPALEGARAGRLLRRN</sequence>
<dbReference type="PANTHER" id="PTHR11647:SF1">
    <property type="entry name" value="COLLAPSIN RESPONSE MEDIATOR PROTEIN"/>
    <property type="match status" value="1"/>
</dbReference>
<dbReference type="InterPro" id="IPR050378">
    <property type="entry name" value="Metallo-dep_Hydrolases_sf"/>
</dbReference>
<dbReference type="Gene3D" id="3.20.20.140">
    <property type="entry name" value="Metal-dependent hydrolases"/>
    <property type="match status" value="1"/>
</dbReference>
<comment type="caution">
    <text evidence="2">The sequence shown here is derived from an EMBL/GenBank/DDBJ whole genome shotgun (WGS) entry which is preliminary data.</text>
</comment>
<dbReference type="CDD" id="cd01297">
    <property type="entry name" value="D-aminoacylase"/>
    <property type="match status" value="1"/>
</dbReference>
<evidence type="ECO:0000259" key="1">
    <source>
        <dbReference type="Pfam" id="PF07969"/>
    </source>
</evidence>
<dbReference type="EC" id="3.5.1.-" evidence="2"/>
<dbReference type="GO" id="GO:0016787">
    <property type="term" value="F:hydrolase activity"/>
    <property type="evidence" value="ECO:0007669"/>
    <property type="project" value="UniProtKB-KW"/>
</dbReference>
<gene>
    <name evidence="2" type="ORF">Q8A70_05245</name>
</gene>
<keyword evidence="2" id="KW-0378">Hydrolase</keyword>
<name>A0ABU0YH57_9PROT</name>
<dbReference type="InterPro" id="IPR013108">
    <property type="entry name" value="Amidohydro_3"/>
</dbReference>
<dbReference type="InterPro" id="IPR011059">
    <property type="entry name" value="Metal-dep_hydrolase_composite"/>
</dbReference>
<dbReference type="Proteomes" id="UP001230156">
    <property type="component" value="Unassembled WGS sequence"/>
</dbReference>
<evidence type="ECO:0000313" key="3">
    <source>
        <dbReference type="Proteomes" id="UP001230156"/>
    </source>
</evidence>
<dbReference type="RefSeq" id="WP_379954467.1">
    <property type="nucleotide sequence ID" value="NZ_JAUYVI010000002.1"/>
</dbReference>
<proteinExistence type="predicted"/>
<feature type="domain" description="Amidohydrolase 3" evidence="1">
    <location>
        <begin position="357"/>
        <end position="468"/>
    </location>
</feature>
<keyword evidence="3" id="KW-1185">Reference proteome</keyword>
<dbReference type="InterPro" id="IPR023100">
    <property type="entry name" value="D-aminoacylase_insert_dom_sf"/>
</dbReference>
<evidence type="ECO:0000313" key="2">
    <source>
        <dbReference type="EMBL" id="MDQ7247057.1"/>
    </source>
</evidence>
<dbReference type="Pfam" id="PF07969">
    <property type="entry name" value="Amidohydro_3"/>
    <property type="match status" value="2"/>
</dbReference>
<dbReference type="EMBL" id="JAUYVI010000002">
    <property type="protein sequence ID" value="MDQ7247057.1"/>
    <property type="molecule type" value="Genomic_DNA"/>
</dbReference>
<reference evidence="3" key="1">
    <citation type="submission" date="2023-08" db="EMBL/GenBank/DDBJ databases">
        <title>Rhodospirillaceae gen. nov., a novel taxon isolated from the Yangtze River Yuezi River estuary sludge.</title>
        <authorList>
            <person name="Ruan L."/>
        </authorList>
    </citation>
    <scope>NUCLEOTIDE SEQUENCE [LARGE SCALE GENOMIC DNA]</scope>
    <source>
        <strain evidence="3">R-7</strain>
    </source>
</reference>
<protein>
    <submittedName>
        <fullName evidence="2">D-aminoacylase</fullName>
        <ecNumber evidence="2">3.5.1.-</ecNumber>
    </submittedName>
</protein>
<organism evidence="2 3">
    <name type="scientific">Dongia sedimenti</name>
    <dbReference type="NCBI Taxonomy" id="3064282"/>
    <lineage>
        <taxon>Bacteria</taxon>
        <taxon>Pseudomonadati</taxon>
        <taxon>Pseudomonadota</taxon>
        <taxon>Alphaproteobacteria</taxon>
        <taxon>Rhodospirillales</taxon>
        <taxon>Dongiaceae</taxon>
        <taxon>Dongia</taxon>
    </lineage>
</organism>
<accession>A0ABU0YH57</accession>
<dbReference type="Gene3D" id="3.30.1490.130">
    <property type="entry name" value="D-aminoacylase. Domain 3"/>
    <property type="match status" value="1"/>
</dbReference>
<dbReference type="Gene3D" id="2.30.40.10">
    <property type="entry name" value="Urease, subunit C, domain 1"/>
    <property type="match status" value="1"/>
</dbReference>